<evidence type="ECO:0000256" key="7">
    <source>
        <dbReference type="RuleBase" id="RU363032"/>
    </source>
</evidence>
<dbReference type="InterPro" id="IPR000515">
    <property type="entry name" value="MetI-like"/>
</dbReference>
<dbReference type="Gene3D" id="1.10.3720.10">
    <property type="entry name" value="MetI-like"/>
    <property type="match status" value="1"/>
</dbReference>
<feature type="transmembrane region" description="Helical" evidence="7">
    <location>
        <begin position="64"/>
        <end position="88"/>
    </location>
</feature>
<dbReference type="STRING" id="642780.SAMN04488570_2695"/>
<evidence type="ECO:0000256" key="6">
    <source>
        <dbReference type="ARBA" id="ARBA00023136"/>
    </source>
</evidence>
<comment type="similarity">
    <text evidence="7">Belongs to the binding-protein-dependent transport system permease family.</text>
</comment>
<sequence length="269" mass="29584">MSRPLRFVICLAVSAVFVLPLFAMVVVVFTLRELVFDGGASLWPSRFTTANFSNLFASFPVWRWFSNAMIVATLTTALSVAVNLAAGFALAKLQFAGRTVVLLIVLSTLMVPAQAVMIPQFELVARMGLIGLFWAVILPSASTALGVFLARQFFVSVPDELLDAARLDGCGTWATLRYVVLPMAKPLIAVMVLLAFMTQWNDFLWPLITLRDPDLYTLPVALRFLQGQFDADYGGLMAMALLLSCVPLLVVFVALQRFFVDGFSRSGIR</sequence>
<protein>
    <submittedName>
        <fullName evidence="9">Carbohydrate ABC transporter membrane protein 2, CUT1 family</fullName>
    </submittedName>
</protein>
<keyword evidence="2 7" id="KW-0813">Transport</keyword>
<dbReference type="EMBL" id="LT629757">
    <property type="protein sequence ID" value="SDS78704.1"/>
    <property type="molecule type" value="Genomic_DNA"/>
</dbReference>
<dbReference type="PANTHER" id="PTHR43744">
    <property type="entry name" value="ABC TRANSPORTER PERMEASE PROTEIN MG189-RELATED-RELATED"/>
    <property type="match status" value="1"/>
</dbReference>
<dbReference type="OrthoDB" id="61122at2"/>
<comment type="subcellular location">
    <subcellularLocation>
        <location evidence="1 7">Cell membrane</location>
        <topology evidence="1 7">Multi-pass membrane protein</topology>
    </subcellularLocation>
</comment>
<organism evidence="9 10">
    <name type="scientific">Nocardioides scoriae</name>
    <dbReference type="NCBI Taxonomy" id="642780"/>
    <lineage>
        <taxon>Bacteria</taxon>
        <taxon>Bacillati</taxon>
        <taxon>Actinomycetota</taxon>
        <taxon>Actinomycetes</taxon>
        <taxon>Propionibacteriales</taxon>
        <taxon>Nocardioidaceae</taxon>
        <taxon>Nocardioides</taxon>
    </lineage>
</organism>
<evidence type="ECO:0000256" key="4">
    <source>
        <dbReference type="ARBA" id="ARBA00022692"/>
    </source>
</evidence>
<dbReference type="PANTHER" id="PTHR43744:SF8">
    <property type="entry name" value="SN-GLYCEROL-3-PHOSPHATE TRANSPORT SYSTEM PERMEASE PROTEIN UGPE"/>
    <property type="match status" value="1"/>
</dbReference>
<feature type="transmembrane region" description="Helical" evidence="7">
    <location>
        <begin position="100"/>
        <end position="121"/>
    </location>
</feature>
<dbReference type="GO" id="GO:0005886">
    <property type="term" value="C:plasma membrane"/>
    <property type="evidence" value="ECO:0007669"/>
    <property type="project" value="UniProtKB-SubCell"/>
</dbReference>
<feature type="transmembrane region" description="Helical" evidence="7">
    <location>
        <begin position="233"/>
        <end position="255"/>
    </location>
</feature>
<dbReference type="SUPFAM" id="SSF161098">
    <property type="entry name" value="MetI-like"/>
    <property type="match status" value="1"/>
</dbReference>
<gene>
    <name evidence="9" type="ORF">SAMN04488570_2695</name>
</gene>
<keyword evidence="4 7" id="KW-0812">Transmembrane</keyword>
<evidence type="ECO:0000256" key="2">
    <source>
        <dbReference type="ARBA" id="ARBA00022448"/>
    </source>
</evidence>
<keyword evidence="3" id="KW-1003">Cell membrane</keyword>
<name>A0A1H1V1R5_9ACTN</name>
<dbReference type="GO" id="GO:0055085">
    <property type="term" value="P:transmembrane transport"/>
    <property type="evidence" value="ECO:0007669"/>
    <property type="project" value="InterPro"/>
</dbReference>
<dbReference type="Pfam" id="PF00528">
    <property type="entry name" value="BPD_transp_1"/>
    <property type="match status" value="1"/>
</dbReference>
<feature type="transmembrane region" description="Helical" evidence="7">
    <location>
        <begin position="187"/>
        <end position="208"/>
    </location>
</feature>
<keyword evidence="10" id="KW-1185">Reference proteome</keyword>
<accession>A0A1H1V1R5</accession>
<dbReference type="InterPro" id="IPR035906">
    <property type="entry name" value="MetI-like_sf"/>
</dbReference>
<dbReference type="CDD" id="cd06261">
    <property type="entry name" value="TM_PBP2"/>
    <property type="match status" value="1"/>
</dbReference>
<feature type="transmembrane region" description="Helical" evidence="7">
    <location>
        <begin position="7"/>
        <end position="31"/>
    </location>
</feature>
<dbReference type="AlphaFoldDB" id="A0A1H1V1R5"/>
<reference evidence="10" key="1">
    <citation type="submission" date="2016-10" db="EMBL/GenBank/DDBJ databases">
        <authorList>
            <person name="Varghese N."/>
            <person name="Submissions S."/>
        </authorList>
    </citation>
    <scope>NUCLEOTIDE SEQUENCE [LARGE SCALE GENOMIC DNA]</scope>
    <source>
        <strain evidence="10">DSM 22127</strain>
    </source>
</reference>
<dbReference type="PROSITE" id="PS50928">
    <property type="entry name" value="ABC_TM1"/>
    <property type="match status" value="1"/>
</dbReference>
<keyword evidence="6 7" id="KW-0472">Membrane</keyword>
<evidence type="ECO:0000256" key="1">
    <source>
        <dbReference type="ARBA" id="ARBA00004651"/>
    </source>
</evidence>
<feature type="transmembrane region" description="Helical" evidence="7">
    <location>
        <begin position="127"/>
        <end position="150"/>
    </location>
</feature>
<evidence type="ECO:0000313" key="10">
    <source>
        <dbReference type="Proteomes" id="UP000198859"/>
    </source>
</evidence>
<dbReference type="Proteomes" id="UP000198859">
    <property type="component" value="Chromosome I"/>
</dbReference>
<evidence type="ECO:0000313" key="9">
    <source>
        <dbReference type="EMBL" id="SDS78704.1"/>
    </source>
</evidence>
<keyword evidence="5 7" id="KW-1133">Transmembrane helix</keyword>
<evidence type="ECO:0000256" key="5">
    <source>
        <dbReference type="ARBA" id="ARBA00022989"/>
    </source>
</evidence>
<dbReference type="RefSeq" id="WP_091730556.1">
    <property type="nucleotide sequence ID" value="NZ_LT629757.1"/>
</dbReference>
<feature type="domain" description="ABC transmembrane type-1" evidence="8">
    <location>
        <begin position="65"/>
        <end position="254"/>
    </location>
</feature>
<proteinExistence type="inferred from homology"/>
<evidence type="ECO:0000256" key="3">
    <source>
        <dbReference type="ARBA" id="ARBA00022475"/>
    </source>
</evidence>
<evidence type="ECO:0000259" key="8">
    <source>
        <dbReference type="PROSITE" id="PS50928"/>
    </source>
</evidence>